<dbReference type="GO" id="GO:0008270">
    <property type="term" value="F:zinc ion binding"/>
    <property type="evidence" value="ECO:0007669"/>
    <property type="project" value="UniProtKB-KW"/>
</dbReference>
<dbReference type="InterPro" id="IPR000571">
    <property type="entry name" value="Znf_CCCH"/>
</dbReference>
<dbReference type="EMBL" id="LHPF02000037">
    <property type="protein sequence ID" value="PSC68441.1"/>
    <property type="molecule type" value="Genomic_DNA"/>
</dbReference>
<keyword evidence="1" id="KW-0863">Zinc-finger</keyword>
<keyword evidence="6" id="KW-1185">Reference proteome</keyword>
<feature type="region of interest" description="Disordered" evidence="2">
    <location>
        <begin position="43"/>
        <end position="145"/>
    </location>
</feature>
<feature type="domain" description="C3H1-type" evidence="3">
    <location>
        <begin position="18"/>
        <end position="46"/>
    </location>
</feature>
<proteinExistence type="predicted"/>
<evidence type="ECO:0000256" key="2">
    <source>
        <dbReference type="SAM" id="MobiDB-lite"/>
    </source>
</evidence>
<protein>
    <submittedName>
        <fullName evidence="5">F-box 8</fullName>
    </submittedName>
</protein>
<name>A0A2P6V2Y5_9CHLO</name>
<feature type="compositionally biased region" description="Low complexity" evidence="2">
    <location>
        <begin position="62"/>
        <end position="72"/>
    </location>
</feature>
<gene>
    <name evidence="5" type="ORF">C2E20_7998</name>
</gene>
<evidence type="ECO:0000313" key="6">
    <source>
        <dbReference type="Proteomes" id="UP000239649"/>
    </source>
</evidence>
<feature type="domain" description="C2H2-type" evidence="4">
    <location>
        <begin position="202"/>
        <end position="225"/>
    </location>
</feature>
<evidence type="ECO:0000256" key="1">
    <source>
        <dbReference type="PROSITE-ProRule" id="PRU00723"/>
    </source>
</evidence>
<dbReference type="Proteomes" id="UP000239649">
    <property type="component" value="Unassembled WGS sequence"/>
</dbReference>
<feature type="compositionally biased region" description="Basic and acidic residues" evidence="2">
    <location>
        <begin position="121"/>
        <end position="135"/>
    </location>
</feature>
<evidence type="ECO:0000259" key="3">
    <source>
        <dbReference type="PROSITE" id="PS50103"/>
    </source>
</evidence>
<feature type="compositionally biased region" description="Low complexity" evidence="2">
    <location>
        <begin position="104"/>
        <end position="117"/>
    </location>
</feature>
<dbReference type="PROSITE" id="PS50157">
    <property type="entry name" value="ZINC_FINGER_C2H2_2"/>
    <property type="match status" value="1"/>
</dbReference>
<feature type="compositionally biased region" description="Basic and acidic residues" evidence="2">
    <location>
        <begin position="43"/>
        <end position="59"/>
    </location>
</feature>
<dbReference type="InterPro" id="IPR013087">
    <property type="entry name" value="Znf_C2H2_type"/>
</dbReference>
<organism evidence="5 6">
    <name type="scientific">Micractinium conductrix</name>
    <dbReference type="NCBI Taxonomy" id="554055"/>
    <lineage>
        <taxon>Eukaryota</taxon>
        <taxon>Viridiplantae</taxon>
        <taxon>Chlorophyta</taxon>
        <taxon>core chlorophytes</taxon>
        <taxon>Trebouxiophyceae</taxon>
        <taxon>Chlorellales</taxon>
        <taxon>Chlorellaceae</taxon>
        <taxon>Chlorella clade</taxon>
        <taxon>Micractinium</taxon>
    </lineage>
</organism>
<keyword evidence="1" id="KW-0479">Metal-binding</keyword>
<sequence>MQGQGGDVAATSGSGGASVAPTACIHFLSGRCRFGDRCRAGVHDPSAEELQEEWRREDQLYASSSGNSYGSRSGSGGGNGSESSFEEAGALEEGAPLVGGGAAGAAASAAGGEAAQQRQRRREERGVRRAAERQQRQQNRKAAEQVPPLPEVLVTDEFKELCWCEPCRLTCPTPKALLIHCQQEHPGSPRIEALQAARACPCGRTFTSLSGLSSHVKSVHGGPTPGQRQGDTMLRVMMAPGGVLARELAGGGGGGGGGWGGWGGGWDSDDSGGMLGFSGEQVHELLCQGVKPWEDDAFDVMDALYDMHGEYDDDY</sequence>
<dbReference type="AlphaFoldDB" id="A0A2P6V2Y5"/>
<feature type="zinc finger region" description="C3H1-type" evidence="1">
    <location>
        <begin position="18"/>
        <end position="46"/>
    </location>
</feature>
<dbReference type="OrthoDB" id="245563at2759"/>
<feature type="compositionally biased region" description="Low complexity" evidence="2">
    <location>
        <begin position="81"/>
        <end position="96"/>
    </location>
</feature>
<evidence type="ECO:0000313" key="5">
    <source>
        <dbReference type="EMBL" id="PSC68441.1"/>
    </source>
</evidence>
<dbReference type="PROSITE" id="PS50103">
    <property type="entry name" value="ZF_C3H1"/>
    <property type="match status" value="1"/>
</dbReference>
<accession>A0A2P6V2Y5</accession>
<reference evidence="5 6" key="1">
    <citation type="journal article" date="2018" name="Plant J.">
        <title>Genome sequences of Chlorella sorokiniana UTEX 1602 and Micractinium conductrix SAG 241.80: implications to maltose excretion by a green alga.</title>
        <authorList>
            <person name="Arriola M.B."/>
            <person name="Velmurugan N."/>
            <person name="Zhang Y."/>
            <person name="Plunkett M.H."/>
            <person name="Hondzo H."/>
            <person name="Barney B.M."/>
        </authorList>
    </citation>
    <scope>NUCLEOTIDE SEQUENCE [LARGE SCALE GENOMIC DNA]</scope>
    <source>
        <strain evidence="5 6">SAG 241.80</strain>
    </source>
</reference>
<keyword evidence="1" id="KW-0862">Zinc</keyword>
<dbReference type="Gene3D" id="3.30.160.60">
    <property type="entry name" value="Classic Zinc Finger"/>
    <property type="match status" value="1"/>
</dbReference>
<evidence type="ECO:0000259" key="4">
    <source>
        <dbReference type="PROSITE" id="PS50157"/>
    </source>
</evidence>
<comment type="caution">
    <text evidence="5">The sequence shown here is derived from an EMBL/GenBank/DDBJ whole genome shotgun (WGS) entry which is preliminary data.</text>
</comment>